<gene>
    <name evidence="2" type="ORF">CRG98_042880</name>
</gene>
<evidence type="ECO:0000256" key="1">
    <source>
        <dbReference type="SAM" id="MobiDB-lite"/>
    </source>
</evidence>
<accession>A0A2I0HYG4</accession>
<keyword evidence="3" id="KW-1185">Reference proteome</keyword>
<sequence length="77" mass="7964">MRTRSPGTGSPSSSKCGRVVRGPEVPQEVNADAKSGDRNPGTGSPSSSKCGRVVRGPEVPQEVNADAKSGDRKSLKQ</sequence>
<dbReference type="EMBL" id="PGOL01004710">
    <property type="protein sequence ID" value="PKI36728.1"/>
    <property type="molecule type" value="Genomic_DNA"/>
</dbReference>
<protein>
    <submittedName>
        <fullName evidence="2">Uncharacterized protein</fullName>
    </submittedName>
</protein>
<evidence type="ECO:0000313" key="3">
    <source>
        <dbReference type="Proteomes" id="UP000233551"/>
    </source>
</evidence>
<feature type="compositionally biased region" description="Basic and acidic residues" evidence="1">
    <location>
        <begin position="68"/>
        <end position="77"/>
    </location>
</feature>
<evidence type="ECO:0000313" key="2">
    <source>
        <dbReference type="EMBL" id="PKI36728.1"/>
    </source>
</evidence>
<organism evidence="2 3">
    <name type="scientific">Punica granatum</name>
    <name type="common">Pomegranate</name>
    <dbReference type="NCBI Taxonomy" id="22663"/>
    <lineage>
        <taxon>Eukaryota</taxon>
        <taxon>Viridiplantae</taxon>
        <taxon>Streptophyta</taxon>
        <taxon>Embryophyta</taxon>
        <taxon>Tracheophyta</taxon>
        <taxon>Spermatophyta</taxon>
        <taxon>Magnoliopsida</taxon>
        <taxon>eudicotyledons</taxon>
        <taxon>Gunneridae</taxon>
        <taxon>Pentapetalae</taxon>
        <taxon>rosids</taxon>
        <taxon>malvids</taxon>
        <taxon>Myrtales</taxon>
        <taxon>Lythraceae</taxon>
        <taxon>Punica</taxon>
    </lineage>
</organism>
<dbReference type="AlphaFoldDB" id="A0A2I0HYG4"/>
<reference evidence="2 3" key="1">
    <citation type="submission" date="2017-11" db="EMBL/GenBank/DDBJ databases">
        <title>De-novo sequencing of pomegranate (Punica granatum L.) genome.</title>
        <authorList>
            <person name="Akparov Z."/>
            <person name="Amiraslanov A."/>
            <person name="Hajiyeva S."/>
            <person name="Abbasov M."/>
            <person name="Kaur K."/>
            <person name="Hamwieh A."/>
            <person name="Solovyev V."/>
            <person name="Salamov A."/>
            <person name="Braich B."/>
            <person name="Kosarev P."/>
            <person name="Mahmoud A."/>
            <person name="Hajiyev E."/>
            <person name="Babayeva S."/>
            <person name="Izzatullayeva V."/>
            <person name="Mammadov A."/>
            <person name="Mammadov A."/>
            <person name="Sharifova S."/>
            <person name="Ojaghi J."/>
            <person name="Eynullazada K."/>
            <person name="Bayramov B."/>
            <person name="Abdulazimova A."/>
            <person name="Shahmuradov I."/>
        </authorList>
    </citation>
    <scope>NUCLEOTIDE SEQUENCE [LARGE SCALE GENOMIC DNA]</scope>
    <source>
        <strain evidence="3">cv. AG2017</strain>
        <tissue evidence="2">Leaf</tissue>
    </source>
</reference>
<name>A0A2I0HYG4_PUNGR</name>
<dbReference type="Proteomes" id="UP000233551">
    <property type="component" value="Unassembled WGS sequence"/>
</dbReference>
<comment type="caution">
    <text evidence="2">The sequence shown here is derived from an EMBL/GenBank/DDBJ whole genome shotgun (WGS) entry which is preliminary data.</text>
</comment>
<feature type="region of interest" description="Disordered" evidence="1">
    <location>
        <begin position="1"/>
        <end position="77"/>
    </location>
</feature>
<feature type="compositionally biased region" description="Low complexity" evidence="1">
    <location>
        <begin position="1"/>
        <end position="14"/>
    </location>
</feature>
<proteinExistence type="predicted"/>